<dbReference type="OrthoDB" id="2436895at2759"/>
<organism evidence="2 3">
    <name type="scientific">Dentiscutata erythropus</name>
    <dbReference type="NCBI Taxonomy" id="1348616"/>
    <lineage>
        <taxon>Eukaryota</taxon>
        <taxon>Fungi</taxon>
        <taxon>Fungi incertae sedis</taxon>
        <taxon>Mucoromycota</taxon>
        <taxon>Glomeromycotina</taxon>
        <taxon>Glomeromycetes</taxon>
        <taxon>Diversisporales</taxon>
        <taxon>Gigasporaceae</taxon>
        <taxon>Dentiscutata</taxon>
    </lineage>
</organism>
<feature type="coiled-coil region" evidence="1">
    <location>
        <begin position="18"/>
        <end position="45"/>
    </location>
</feature>
<dbReference type="AlphaFoldDB" id="A0A9N9F061"/>
<comment type="caution">
    <text evidence="2">The sequence shown here is derived from an EMBL/GenBank/DDBJ whole genome shotgun (WGS) entry which is preliminary data.</text>
</comment>
<name>A0A9N9F061_9GLOM</name>
<dbReference type="Proteomes" id="UP000789405">
    <property type="component" value="Unassembled WGS sequence"/>
</dbReference>
<dbReference type="EMBL" id="CAJVPY010000973">
    <property type="protein sequence ID" value="CAG8501483.1"/>
    <property type="molecule type" value="Genomic_DNA"/>
</dbReference>
<evidence type="ECO:0000313" key="3">
    <source>
        <dbReference type="Proteomes" id="UP000789405"/>
    </source>
</evidence>
<proteinExistence type="predicted"/>
<keyword evidence="1" id="KW-0175">Coiled coil</keyword>
<keyword evidence="3" id="KW-1185">Reference proteome</keyword>
<sequence length="207" mass="23998">MTAFSKLTHQNEVRDSVVKLQAEAKNEFENQAEKITKEVEDKSEEEIDDFVRNKFVKLNDIFLENSKMVENLIISRKPKKPVRTPQQTDEKYNKIYKEFEMVPTFTKELVSLINEPLLGKLPVACNEEYKYTGLSNLIYTSEEDCQSDIAVHISSTLTEQFGYDVTGIKSEDMMHQVIDNLIKNTFSLFSRNANPETLQIEFIRNAK</sequence>
<gene>
    <name evidence="2" type="ORF">DERYTH_LOCUS2924</name>
</gene>
<reference evidence="2" key="1">
    <citation type="submission" date="2021-06" db="EMBL/GenBank/DDBJ databases">
        <authorList>
            <person name="Kallberg Y."/>
            <person name="Tangrot J."/>
            <person name="Rosling A."/>
        </authorList>
    </citation>
    <scope>NUCLEOTIDE SEQUENCE</scope>
    <source>
        <strain evidence="2">MA453B</strain>
    </source>
</reference>
<accession>A0A9N9F061</accession>
<protein>
    <submittedName>
        <fullName evidence="2">7973_t:CDS:1</fullName>
    </submittedName>
</protein>
<evidence type="ECO:0000256" key="1">
    <source>
        <dbReference type="SAM" id="Coils"/>
    </source>
</evidence>
<evidence type="ECO:0000313" key="2">
    <source>
        <dbReference type="EMBL" id="CAG8501483.1"/>
    </source>
</evidence>